<accession>A0A543K4C9</accession>
<name>A0A543K4C9_9RHOB</name>
<proteinExistence type="predicted"/>
<dbReference type="Proteomes" id="UP000320582">
    <property type="component" value="Unassembled WGS sequence"/>
</dbReference>
<gene>
    <name evidence="2" type="ORF">BD293_4237</name>
</gene>
<feature type="region of interest" description="Disordered" evidence="1">
    <location>
        <begin position="30"/>
        <end position="55"/>
    </location>
</feature>
<evidence type="ECO:0000256" key="1">
    <source>
        <dbReference type="SAM" id="MobiDB-lite"/>
    </source>
</evidence>
<evidence type="ECO:0000313" key="2">
    <source>
        <dbReference type="EMBL" id="TQM89922.1"/>
    </source>
</evidence>
<dbReference type="AlphaFoldDB" id="A0A543K4C9"/>
<reference evidence="2 3" key="1">
    <citation type="submission" date="2019-06" db="EMBL/GenBank/DDBJ databases">
        <title>Genomic Encyclopedia of Archaeal and Bacterial Type Strains, Phase II (KMG-II): from individual species to whole genera.</title>
        <authorList>
            <person name="Goeker M."/>
        </authorList>
    </citation>
    <scope>NUCLEOTIDE SEQUENCE [LARGE SCALE GENOMIC DNA]</scope>
    <source>
        <strain evidence="2 3">DSM 18423</strain>
    </source>
</reference>
<protein>
    <submittedName>
        <fullName evidence="2">Uncharacterized protein</fullName>
    </submittedName>
</protein>
<comment type="caution">
    <text evidence="2">The sequence shown here is derived from an EMBL/GenBank/DDBJ whole genome shotgun (WGS) entry which is preliminary data.</text>
</comment>
<evidence type="ECO:0000313" key="3">
    <source>
        <dbReference type="Proteomes" id="UP000320582"/>
    </source>
</evidence>
<sequence length="77" mass="8057">MNGRIREAASQHTLLLNGGYRPGVSMVDLEESAGHAAPPQGGFEPSADGRPHSECCRCSGQQAASLQTVMQGAAYLE</sequence>
<organism evidence="2 3">
    <name type="scientific">Roseinatronobacter monicus</name>
    <dbReference type="NCBI Taxonomy" id="393481"/>
    <lineage>
        <taxon>Bacteria</taxon>
        <taxon>Pseudomonadati</taxon>
        <taxon>Pseudomonadota</taxon>
        <taxon>Alphaproteobacteria</taxon>
        <taxon>Rhodobacterales</taxon>
        <taxon>Paracoccaceae</taxon>
        <taxon>Roseinatronobacter</taxon>
    </lineage>
</organism>
<dbReference type="EMBL" id="VFPT01000004">
    <property type="protein sequence ID" value="TQM89922.1"/>
    <property type="molecule type" value="Genomic_DNA"/>
</dbReference>
<keyword evidence="3" id="KW-1185">Reference proteome</keyword>